<reference evidence="1 2" key="1">
    <citation type="submission" date="2020-08" db="EMBL/GenBank/DDBJ databases">
        <title>Genomic Encyclopedia of Type Strains, Phase IV (KMG-IV): sequencing the most valuable type-strain genomes for metagenomic binning, comparative biology and taxonomic classification.</title>
        <authorList>
            <person name="Goeker M."/>
        </authorList>
    </citation>
    <scope>NUCLEOTIDE SEQUENCE [LARGE SCALE GENOMIC DNA]</scope>
    <source>
        <strain evidence="1 2">DSM 26736</strain>
    </source>
</reference>
<keyword evidence="2" id="KW-1185">Reference proteome</keyword>
<comment type="caution">
    <text evidence="1">The sequence shown here is derived from an EMBL/GenBank/DDBJ whole genome shotgun (WGS) entry which is preliminary data.</text>
</comment>
<proteinExistence type="predicted"/>
<dbReference type="EMBL" id="JACIJF010000003">
    <property type="protein sequence ID" value="MBB5710016.1"/>
    <property type="molecule type" value="Genomic_DNA"/>
</dbReference>
<dbReference type="RefSeq" id="WP_184085593.1">
    <property type="nucleotide sequence ID" value="NZ_JACIJF010000003.1"/>
</dbReference>
<evidence type="ECO:0000313" key="2">
    <source>
        <dbReference type="Proteomes" id="UP000527143"/>
    </source>
</evidence>
<organism evidence="1 2">
    <name type="scientific">Sphingomonas xinjiangensis</name>
    <dbReference type="NCBI Taxonomy" id="643568"/>
    <lineage>
        <taxon>Bacteria</taxon>
        <taxon>Pseudomonadati</taxon>
        <taxon>Pseudomonadota</taxon>
        <taxon>Alphaproteobacteria</taxon>
        <taxon>Sphingomonadales</taxon>
        <taxon>Sphingomonadaceae</taxon>
        <taxon>Sphingomonas</taxon>
    </lineage>
</organism>
<name>A0A840YL12_9SPHN</name>
<dbReference type="Proteomes" id="UP000527143">
    <property type="component" value="Unassembled WGS sequence"/>
</dbReference>
<accession>A0A840YL12</accession>
<evidence type="ECO:0000313" key="1">
    <source>
        <dbReference type="EMBL" id="MBB5710016.1"/>
    </source>
</evidence>
<gene>
    <name evidence="1" type="ORF">FHT02_001244</name>
</gene>
<dbReference type="AlphaFoldDB" id="A0A840YL12"/>
<protein>
    <submittedName>
        <fullName evidence="1">Uncharacterized protein</fullName>
    </submittedName>
</protein>
<sequence>MVDALRGSNLVVQQSVQALLAAGLVVIHTDGLVRYQPASEAIGELAGAVETLYAERPNAVRRMIVSPPPSSIASFANAFKLRSDQ</sequence>